<comment type="catalytic activity">
    <reaction evidence="1">
        <text>GDP-alpha-D-mannose + H2O = alpha-D-mannose 1-phosphate + GMP + 2 H(+)</text>
        <dbReference type="Rhea" id="RHEA:27978"/>
        <dbReference type="ChEBI" id="CHEBI:15377"/>
        <dbReference type="ChEBI" id="CHEBI:15378"/>
        <dbReference type="ChEBI" id="CHEBI:57527"/>
        <dbReference type="ChEBI" id="CHEBI:58115"/>
        <dbReference type="ChEBI" id="CHEBI:58409"/>
    </reaction>
</comment>
<accession>A0A286F6N7</accession>
<dbReference type="EMBL" id="OCNH01000001">
    <property type="protein sequence ID" value="SOD78897.1"/>
    <property type="molecule type" value="Genomic_DNA"/>
</dbReference>
<evidence type="ECO:0000256" key="1">
    <source>
        <dbReference type="ARBA" id="ARBA00000847"/>
    </source>
</evidence>
<evidence type="ECO:0000313" key="12">
    <source>
        <dbReference type="EMBL" id="SOD78897.1"/>
    </source>
</evidence>
<dbReference type="InterPro" id="IPR004385">
    <property type="entry name" value="NDP_pyrophosphatase"/>
</dbReference>
<evidence type="ECO:0000256" key="5">
    <source>
        <dbReference type="ARBA" id="ARBA00016377"/>
    </source>
</evidence>
<comment type="cofactor">
    <cofactor evidence="2 9">
        <name>Mg(2+)</name>
        <dbReference type="ChEBI" id="CHEBI:18420"/>
    </cofactor>
</comment>
<feature type="binding site" evidence="9">
    <location>
        <position position="155"/>
    </location>
    <ligand>
        <name>Mg(2+)</name>
        <dbReference type="ChEBI" id="CHEBI:18420"/>
        <label>1</label>
    </ligand>
</feature>
<protein>
    <recommendedName>
        <fullName evidence="5">GDP-mannose pyrophosphatase</fullName>
    </recommendedName>
    <alternativeName>
        <fullName evidence="7">GDP-mannose hydrolase</fullName>
    </alternativeName>
    <alternativeName>
        <fullName evidence="8">GDPMK</fullName>
    </alternativeName>
</protein>
<dbReference type="InterPro" id="IPR000086">
    <property type="entry name" value="NUDIX_hydrolase_dom"/>
</dbReference>
<dbReference type="GO" id="GO:0046872">
    <property type="term" value="F:metal ion binding"/>
    <property type="evidence" value="ECO:0007669"/>
    <property type="project" value="UniProtKB-KW"/>
</dbReference>
<evidence type="ECO:0000256" key="10">
    <source>
        <dbReference type="PIRSR" id="PIRSR604385-3"/>
    </source>
</evidence>
<feature type="binding site" evidence="9">
    <location>
        <position position="89"/>
    </location>
    <ligand>
        <name>Mg(2+)</name>
        <dbReference type="ChEBI" id="CHEBI:18420"/>
        <label>1</label>
    </ligand>
</feature>
<dbReference type="Proteomes" id="UP000219452">
    <property type="component" value="Unassembled WGS sequence"/>
</dbReference>
<keyword evidence="13" id="KW-1185">Reference proteome</keyword>
<evidence type="ECO:0000256" key="9">
    <source>
        <dbReference type="PIRSR" id="PIRSR604385-2"/>
    </source>
</evidence>
<dbReference type="CDD" id="cd24157">
    <property type="entry name" value="NUDIX_GDPMK"/>
    <property type="match status" value="1"/>
</dbReference>
<evidence type="ECO:0000256" key="2">
    <source>
        <dbReference type="ARBA" id="ARBA00001946"/>
    </source>
</evidence>
<comment type="subunit">
    <text evidence="4">Homodimer.</text>
</comment>
<dbReference type="Gene3D" id="3.90.79.10">
    <property type="entry name" value="Nucleoside Triphosphate Pyrophosphohydrolase"/>
    <property type="match status" value="1"/>
</dbReference>
<evidence type="ECO:0000256" key="7">
    <source>
        <dbReference type="ARBA" id="ARBA00032162"/>
    </source>
</evidence>
<dbReference type="GO" id="GO:0005829">
    <property type="term" value="C:cytosol"/>
    <property type="evidence" value="ECO:0007669"/>
    <property type="project" value="TreeGrafter"/>
</dbReference>
<dbReference type="GO" id="GO:0006753">
    <property type="term" value="P:nucleoside phosphate metabolic process"/>
    <property type="evidence" value="ECO:0007669"/>
    <property type="project" value="TreeGrafter"/>
</dbReference>
<proteinExistence type="inferred from homology"/>
<dbReference type="InterPro" id="IPR015797">
    <property type="entry name" value="NUDIX_hydrolase-like_dom_sf"/>
</dbReference>
<dbReference type="RefSeq" id="WP_097124388.1">
    <property type="nucleotide sequence ID" value="NZ_OCNH01000001.1"/>
</dbReference>
<dbReference type="OrthoDB" id="1523642at2"/>
<dbReference type="AlphaFoldDB" id="A0A286F6N7"/>
<evidence type="ECO:0000256" key="4">
    <source>
        <dbReference type="ARBA" id="ARBA00011738"/>
    </source>
</evidence>
<evidence type="ECO:0000256" key="6">
    <source>
        <dbReference type="ARBA" id="ARBA00022801"/>
    </source>
</evidence>
<evidence type="ECO:0000256" key="8">
    <source>
        <dbReference type="ARBA" id="ARBA00032272"/>
    </source>
</evidence>
<name>A0A286F6N7_9BACT</name>
<evidence type="ECO:0000313" key="13">
    <source>
        <dbReference type="Proteomes" id="UP000219452"/>
    </source>
</evidence>
<dbReference type="GO" id="GO:0019693">
    <property type="term" value="P:ribose phosphate metabolic process"/>
    <property type="evidence" value="ECO:0007669"/>
    <property type="project" value="TreeGrafter"/>
</dbReference>
<dbReference type="NCBIfam" id="TIGR00052">
    <property type="entry name" value="nudix-type nucleoside diphosphatase, YffH/AdpP family"/>
    <property type="match status" value="1"/>
</dbReference>
<dbReference type="PROSITE" id="PS51462">
    <property type="entry name" value="NUDIX"/>
    <property type="match status" value="1"/>
</dbReference>
<feature type="short sequence motif" description="Nudix box" evidence="10">
    <location>
        <begin position="90"/>
        <end position="111"/>
    </location>
</feature>
<keyword evidence="6" id="KW-0378">Hydrolase</keyword>
<dbReference type="Pfam" id="PF00293">
    <property type="entry name" value="NUDIX"/>
    <property type="match status" value="1"/>
</dbReference>
<keyword evidence="9" id="KW-0479">Metal-binding</keyword>
<dbReference type="NCBIfam" id="NF011585">
    <property type="entry name" value="PRK15009.1"/>
    <property type="match status" value="1"/>
</dbReference>
<dbReference type="GO" id="GO:0016818">
    <property type="term" value="F:hydrolase activity, acting on acid anhydrides, in phosphorus-containing anhydrides"/>
    <property type="evidence" value="ECO:0007669"/>
    <property type="project" value="InterPro"/>
</dbReference>
<dbReference type="SUPFAM" id="SSF55811">
    <property type="entry name" value="Nudix"/>
    <property type="match status" value="1"/>
</dbReference>
<feature type="domain" description="Nudix hydrolase" evidence="11">
    <location>
        <begin position="47"/>
        <end position="184"/>
    </location>
</feature>
<evidence type="ECO:0000259" key="11">
    <source>
        <dbReference type="PROSITE" id="PS51462"/>
    </source>
</evidence>
<sequence>MLAEPTERVEITEEKVLSDNWYVLRRFTFNYLGKNGEWTTQQREAYDRGNGATILLHNPKTDTVILTRQFRLPTFVNGNPTGMLIEACAGLLDDEDPEDAIRRETEEETGYRIQSVEKVMEAYMSPGSVTEKLFFYLAEYTADTERTDGGGIDEEEIDILELSVRQAMAMMERGEIMDGKTIMLLQYLRLKQLSQN</sequence>
<dbReference type="PANTHER" id="PTHR11839:SF18">
    <property type="entry name" value="NUDIX HYDROLASE DOMAIN-CONTAINING PROTEIN"/>
    <property type="match status" value="1"/>
</dbReference>
<gene>
    <name evidence="12" type="ORF">SAMN06269250_0696</name>
</gene>
<feature type="binding site" evidence="9">
    <location>
        <position position="104"/>
    </location>
    <ligand>
        <name>Mg(2+)</name>
        <dbReference type="ChEBI" id="CHEBI:18420"/>
        <label>2</label>
    </ligand>
</feature>
<reference evidence="13" key="1">
    <citation type="submission" date="2017-09" db="EMBL/GenBank/DDBJ databases">
        <authorList>
            <person name="Varghese N."/>
            <person name="Submissions S."/>
        </authorList>
    </citation>
    <scope>NUCLEOTIDE SEQUENCE [LARGE SCALE GENOMIC DNA]</scope>
    <source>
        <strain evidence="13">DSM 29961</strain>
    </source>
</reference>
<organism evidence="12 13">
    <name type="scientific">Spirosoma fluviale</name>
    <dbReference type="NCBI Taxonomy" id="1597977"/>
    <lineage>
        <taxon>Bacteria</taxon>
        <taxon>Pseudomonadati</taxon>
        <taxon>Bacteroidota</taxon>
        <taxon>Cytophagia</taxon>
        <taxon>Cytophagales</taxon>
        <taxon>Cytophagaceae</taxon>
        <taxon>Spirosoma</taxon>
    </lineage>
</organism>
<dbReference type="PANTHER" id="PTHR11839">
    <property type="entry name" value="UDP/ADP-SUGAR PYROPHOSPHATASE"/>
    <property type="match status" value="1"/>
</dbReference>
<keyword evidence="9" id="KW-0460">Magnesium</keyword>
<evidence type="ECO:0000256" key="3">
    <source>
        <dbReference type="ARBA" id="ARBA00007275"/>
    </source>
</evidence>
<feature type="binding site" evidence="9">
    <location>
        <position position="108"/>
    </location>
    <ligand>
        <name>Mg(2+)</name>
        <dbReference type="ChEBI" id="CHEBI:18420"/>
        <label>1</label>
    </ligand>
</feature>
<comment type="similarity">
    <text evidence="3">Belongs to the Nudix hydrolase family. NudK subfamily.</text>
</comment>